<sequence>MPAAGRVSGLRAIVPPVGRELHLHPVFRKGVQWNVRMKRFMRLLNKNKNKNPPEAQLLKLAGQLCQDLQSVSPSLQKLVQAVMECKHWMHFLTSIHIVRACVFVHIHWGQHETACRLLEHCRVEEKKELVALWHEIHYHRAMEKHRTDSLTPVQKFRCRKRNPPPVSLCPEGLKNRNYPEKVRRKLQRFAAEVTTNPDKKQREGLARDTNLQPNQVYNWFANYRRRQKSRFSQVERLVSSTHEKVSAHQAKHQPESGSSMPQAADEFHADIGSGHVELSFVPCDPGWEQSAADVDCSAVRTYSTLLNSSFLQGSPLQKTRSSRTSVTALSAEEPAAFCTEAVLEPGTSLSSIILETRGASSYNAPSPWLENLVPCCYGPLPFQAEQLDGRQLMPSAGGVSGESSWARPWSPGTAGVRAPLSWVLPGGCIEASSGSISQQAELEVGSFMLREGQLGSLETSLPCSSPQTVLGKPQCLPVSMPCLEESQASEHSQVLEDPLSNPVASDTFWAACLLFEFSVGSRM</sequence>
<accession>A0A151N4D8</accession>
<dbReference type="InterPro" id="IPR031701">
    <property type="entry name" value="SIX1_SD"/>
</dbReference>
<evidence type="ECO:0000259" key="6">
    <source>
        <dbReference type="PROSITE" id="PS50071"/>
    </source>
</evidence>
<evidence type="ECO:0000256" key="4">
    <source>
        <dbReference type="PROSITE-ProRule" id="PRU00108"/>
    </source>
</evidence>
<dbReference type="Proteomes" id="UP000050525">
    <property type="component" value="Unassembled WGS sequence"/>
</dbReference>
<dbReference type="InterPro" id="IPR009057">
    <property type="entry name" value="Homeodomain-like_sf"/>
</dbReference>
<evidence type="ECO:0000313" key="7">
    <source>
        <dbReference type="EMBL" id="KYO31658.1"/>
    </source>
</evidence>
<reference evidence="7 8" key="1">
    <citation type="journal article" date="2012" name="Genome Biol.">
        <title>Sequencing three crocodilian genomes to illuminate the evolution of archosaurs and amniotes.</title>
        <authorList>
            <person name="St John J.A."/>
            <person name="Braun E.L."/>
            <person name="Isberg S.R."/>
            <person name="Miles L.G."/>
            <person name="Chong A.Y."/>
            <person name="Gongora J."/>
            <person name="Dalzell P."/>
            <person name="Moran C."/>
            <person name="Bed'hom B."/>
            <person name="Abzhanov A."/>
            <person name="Burgess S.C."/>
            <person name="Cooksey A.M."/>
            <person name="Castoe T.A."/>
            <person name="Crawford N.G."/>
            <person name="Densmore L.D."/>
            <person name="Drew J.C."/>
            <person name="Edwards S.V."/>
            <person name="Faircloth B.C."/>
            <person name="Fujita M.K."/>
            <person name="Greenwold M.J."/>
            <person name="Hoffmann F.G."/>
            <person name="Howard J.M."/>
            <person name="Iguchi T."/>
            <person name="Janes D.E."/>
            <person name="Khan S.Y."/>
            <person name="Kohno S."/>
            <person name="de Koning A.J."/>
            <person name="Lance S.L."/>
            <person name="McCarthy F.M."/>
            <person name="McCormack J.E."/>
            <person name="Merchant M.E."/>
            <person name="Peterson D.G."/>
            <person name="Pollock D.D."/>
            <person name="Pourmand N."/>
            <person name="Raney B.J."/>
            <person name="Roessler K.A."/>
            <person name="Sanford J.R."/>
            <person name="Sawyer R.H."/>
            <person name="Schmidt C.J."/>
            <person name="Triplett E.W."/>
            <person name="Tuberville T.D."/>
            <person name="Venegas-Anaya M."/>
            <person name="Howard J.T."/>
            <person name="Jarvis E.D."/>
            <person name="Guillette L.J.Jr."/>
            <person name="Glenn T.C."/>
            <person name="Green R.E."/>
            <person name="Ray D.A."/>
        </authorList>
    </citation>
    <scope>NUCLEOTIDE SEQUENCE [LARGE SCALE GENOMIC DNA]</scope>
    <source>
        <strain evidence="7">KSC_2009_1</strain>
    </source>
</reference>
<comment type="caution">
    <text evidence="7">The sequence shown here is derived from an EMBL/GenBank/DDBJ whole genome shotgun (WGS) entry which is preliminary data.</text>
</comment>
<gene>
    <name evidence="7" type="primary">ANHX</name>
    <name evidence="7" type="ORF">Y1Q_0022766</name>
</gene>
<feature type="domain" description="Homeobox" evidence="6">
    <location>
        <begin position="187"/>
        <end position="230"/>
    </location>
</feature>
<name>A0A151N4D8_ALLMI</name>
<dbReference type="PANTHER" id="PTHR10390">
    <property type="entry name" value="HOMEOBOX PROTEIN SIX"/>
    <property type="match status" value="1"/>
</dbReference>
<dbReference type="Pfam" id="PF16878">
    <property type="entry name" value="SIX1_SD"/>
    <property type="match status" value="1"/>
</dbReference>
<dbReference type="InterPro" id="IPR001356">
    <property type="entry name" value="HD"/>
</dbReference>
<dbReference type="GO" id="GO:0005667">
    <property type="term" value="C:transcription regulator complex"/>
    <property type="evidence" value="ECO:0007669"/>
    <property type="project" value="TreeGrafter"/>
</dbReference>
<dbReference type="GO" id="GO:0005634">
    <property type="term" value="C:nucleus"/>
    <property type="evidence" value="ECO:0007669"/>
    <property type="project" value="UniProtKB-SubCell"/>
</dbReference>
<organism evidence="7 8">
    <name type="scientific">Alligator mississippiensis</name>
    <name type="common">American alligator</name>
    <dbReference type="NCBI Taxonomy" id="8496"/>
    <lineage>
        <taxon>Eukaryota</taxon>
        <taxon>Metazoa</taxon>
        <taxon>Chordata</taxon>
        <taxon>Craniata</taxon>
        <taxon>Vertebrata</taxon>
        <taxon>Euteleostomi</taxon>
        <taxon>Archelosauria</taxon>
        <taxon>Archosauria</taxon>
        <taxon>Crocodylia</taxon>
        <taxon>Alligatoridae</taxon>
        <taxon>Alligatorinae</taxon>
        <taxon>Alligator</taxon>
    </lineage>
</organism>
<dbReference type="AlphaFoldDB" id="A0A151N4D8"/>
<keyword evidence="1 4" id="KW-0238">DNA-binding</keyword>
<dbReference type="EMBL" id="AKHW03004053">
    <property type="protein sequence ID" value="KYO31658.1"/>
    <property type="molecule type" value="Genomic_DNA"/>
</dbReference>
<evidence type="ECO:0000256" key="5">
    <source>
        <dbReference type="SAM" id="MobiDB-lite"/>
    </source>
</evidence>
<dbReference type="STRING" id="8496.A0A151N4D8"/>
<dbReference type="PROSITE" id="PS50071">
    <property type="entry name" value="HOMEOBOX_2"/>
    <property type="match status" value="1"/>
</dbReference>
<feature type="region of interest" description="Disordered" evidence="5">
    <location>
        <begin position="239"/>
        <end position="262"/>
    </location>
</feature>
<dbReference type="InterPro" id="IPR008422">
    <property type="entry name" value="KN_HD"/>
</dbReference>
<dbReference type="InterPro" id="IPR017970">
    <property type="entry name" value="Homeobox_CS"/>
</dbReference>
<evidence type="ECO:0000256" key="3">
    <source>
        <dbReference type="ARBA" id="ARBA00023242"/>
    </source>
</evidence>
<dbReference type="CDD" id="cd00086">
    <property type="entry name" value="homeodomain"/>
    <property type="match status" value="1"/>
</dbReference>
<dbReference type="PANTHER" id="PTHR10390:SF34">
    <property type="entry name" value="ANOMALOUS HOMEOBOX PROTEIN"/>
    <property type="match status" value="1"/>
</dbReference>
<dbReference type="PROSITE" id="PS00027">
    <property type="entry name" value="HOMEOBOX_1"/>
    <property type="match status" value="1"/>
</dbReference>
<feature type="DNA-binding region" description="Homeobox" evidence="4">
    <location>
        <begin position="189"/>
        <end position="231"/>
    </location>
</feature>
<dbReference type="Pfam" id="PF05920">
    <property type="entry name" value="Homeobox_KN"/>
    <property type="match status" value="1"/>
</dbReference>
<evidence type="ECO:0000313" key="8">
    <source>
        <dbReference type="Proteomes" id="UP000050525"/>
    </source>
</evidence>
<comment type="subcellular location">
    <subcellularLocation>
        <location evidence="4">Nucleus</location>
    </subcellularLocation>
</comment>
<dbReference type="GO" id="GO:0000978">
    <property type="term" value="F:RNA polymerase II cis-regulatory region sequence-specific DNA binding"/>
    <property type="evidence" value="ECO:0007669"/>
    <property type="project" value="TreeGrafter"/>
</dbReference>
<dbReference type="GO" id="GO:0014857">
    <property type="term" value="P:regulation of skeletal muscle cell proliferation"/>
    <property type="evidence" value="ECO:0007669"/>
    <property type="project" value="TreeGrafter"/>
</dbReference>
<keyword evidence="8" id="KW-1185">Reference proteome</keyword>
<dbReference type="SUPFAM" id="SSF46689">
    <property type="entry name" value="Homeodomain-like"/>
    <property type="match status" value="1"/>
</dbReference>
<proteinExistence type="predicted"/>
<evidence type="ECO:0000256" key="1">
    <source>
        <dbReference type="ARBA" id="ARBA00023125"/>
    </source>
</evidence>
<dbReference type="eggNOG" id="KOG0775">
    <property type="taxonomic scope" value="Eukaryota"/>
</dbReference>
<dbReference type="GO" id="GO:0048741">
    <property type="term" value="P:skeletal muscle fiber development"/>
    <property type="evidence" value="ECO:0007669"/>
    <property type="project" value="TreeGrafter"/>
</dbReference>
<protein>
    <submittedName>
        <fullName evidence="7">Anomalous homeobox protein</fullName>
    </submittedName>
</protein>
<keyword evidence="3 4" id="KW-0539">Nucleus</keyword>
<dbReference type="SMART" id="SM00389">
    <property type="entry name" value="HOX"/>
    <property type="match status" value="1"/>
</dbReference>
<keyword evidence="2 4" id="KW-0371">Homeobox</keyword>
<dbReference type="Gene3D" id="1.10.10.60">
    <property type="entry name" value="Homeodomain-like"/>
    <property type="match status" value="1"/>
</dbReference>
<evidence type="ECO:0000256" key="2">
    <source>
        <dbReference type="ARBA" id="ARBA00023155"/>
    </source>
</evidence>
<dbReference type="GO" id="GO:0000981">
    <property type="term" value="F:DNA-binding transcription factor activity, RNA polymerase II-specific"/>
    <property type="evidence" value="ECO:0007669"/>
    <property type="project" value="InterPro"/>
</dbReference>